<gene>
    <name evidence="3" type="ORF">ACFO0D_18650</name>
</gene>
<feature type="domain" description="DeoR-like transcriptional repressor C-terminal sensor" evidence="2">
    <location>
        <begin position="19"/>
        <end position="118"/>
    </location>
</feature>
<dbReference type="InterPro" id="IPR050313">
    <property type="entry name" value="Carb_Metab_HTH_regulators"/>
</dbReference>
<evidence type="ECO:0000259" key="2">
    <source>
        <dbReference type="Pfam" id="PF00455"/>
    </source>
</evidence>
<feature type="region of interest" description="Disordered" evidence="1">
    <location>
        <begin position="1"/>
        <end position="24"/>
    </location>
</feature>
<dbReference type="SMART" id="SM01134">
    <property type="entry name" value="DeoRC"/>
    <property type="match status" value="1"/>
</dbReference>
<dbReference type="InterPro" id="IPR037171">
    <property type="entry name" value="NagB/RpiA_transferase-like"/>
</dbReference>
<evidence type="ECO:0000313" key="4">
    <source>
        <dbReference type="Proteomes" id="UP001595952"/>
    </source>
</evidence>
<accession>A0ABV9IG32</accession>
<dbReference type="Proteomes" id="UP001595952">
    <property type="component" value="Unassembled WGS sequence"/>
</dbReference>
<dbReference type="RefSeq" id="WP_380063328.1">
    <property type="nucleotide sequence ID" value="NZ_JBHSEI010000015.1"/>
</dbReference>
<keyword evidence="4" id="KW-1185">Reference proteome</keyword>
<proteinExistence type="predicted"/>
<evidence type="ECO:0000256" key="1">
    <source>
        <dbReference type="SAM" id="MobiDB-lite"/>
    </source>
</evidence>
<protein>
    <recommendedName>
        <fullName evidence="2">DeoR-like transcriptional repressor C-terminal sensor domain-containing protein</fullName>
    </recommendedName>
</protein>
<dbReference type="PANTHER" id="PTHR30363:SF44">
    <property type="entry name" value="AGA OPERON TRANSCRIPTIONAL REPRESSOR-RELATED"/>
    <property type="match status" value="1"/>
</dbReference>
<feature type="compositionally biased region" description="Basic and acidic residues" evidence="1">
    <location>
        <begin position="1"/>
        <end position="13"/>
    </location>
</feature>
<dbReference type="SUPFAM" id="SSF100950">
    <property type="entry name" value="NagB/RpiA/CoA transferase-like"/>
    <property type="match status" value="1"/>
</dbReference>
<comment type="caution">
    <text evidence="3">The sequence shown here is derived from an EMBL/GenBank/DDBJ whole genome shotgun (WGS) entry which is preliminary data.</text>
</comment>
<reference evidence="4" key="1">
    <citation type="journal article" date="2019" name="Int. J. Syst. Evol. Microbiol.">
        <title>The Global Catalogue of Microorganisms (GCM) 10K type strain sequencing project: providing services to taxonomists for standard genome sequencing and annotation.</title>
        <authorList>
            <consortium name="The Broad Institute Genomics Platform"/>
            <consortium name="The Broad Institute Genome Sequencing Center for Infectious Disease"/>
            <person name="Wu L."/>
            <person name="Ma J."/>
        </authorList>
    </citation>
    <scope>NUCLEOTIDE SEQUENCE [LARGE SCALE GENOMIC DNA]</scope>
    <source>
        <strain evidence="4">CCUG 55995</strain>
    </source>
</reference>
<dbReference type="InterPro" id="IPR014036">
    <property type="entry name" value="DeoR-like_C"/>
</dbReference>
<dbReference type="Pfam" id="PF00455">
    <property type="entry name" value="DeoRC"/>
    <property type="match status" value="1"/>
</dbReference>
<dbReference type="EMBL" id="JBHSEI010000015">
    <property type="protein sequence ID" value="MFC4640354.1"/>
    <property type="molecule type" value="Genomic_DNA"/>
</dbReference>
<dbReference type="PANTHER" id="PTHR30363">
    <property type="entry name" value="HTH-TYPE TRANSCRIPTIONAL REGULATOR SRLR-RELATED"/>
    <property type="match status" value="1"/>
</dbReference>
<organism evidence="3 4">
    <name type="scientific">Deinococcus hohokamensis</name>
    <dbReference type="NCBI Taxonomy" id="309883"/>
    <lineage>
        <taxon>Bacteria</taxon>
        <taxon>Thermotogati</taxon>
        <taxon>Deinococcota</taxon>
        <taxon>Deinococci</taxon>
        <taxon>Deinococcales</taxon>
        <taxon>Deinococcaceae</taxon>
        <taxon>Deinococcus</taxon>
    </lineage>
</organism>
<evidence type="ECO:0000313" key="3">
    <source>
        <dbReference type="EMBL" id="MFC4640354.1"/>
    </source>
</evidence>
<name>A0ABV9IG32_9DEIO</name>
<sequence length="119" mass="12707">MDLPHTLRRDLHAQAEQTQTTDDMTLGLDASTTWLALARHLCSRPVTVVTPDLDACEALLGGAATVQTPGGTLHPDSRSVQALTPLPQLDLAFVSCEAFTAGGQLQETYPAEAQVKQQL</sequence>